<dbReference type="Pfam" id="PF16868">
    <property type="entry name" value="NMT1_3"/>
    <property type="match status" value="1"/>
</dbReference>
<keyword evidence="1" id="KW-0732">Signal</keyword>
<protein>
    <submittedName>
        <fullName evidence="2">TAXI family TRAP transporter solute-binding subunit</fullName>
    </submittedName>
</protein>
<evidence type="ECO:0000313" key="3">
    <source>
        <dbReference type="Proteomes" id="UP000287296"/>
    </source>
</evidence>
<dbReference type="Proteomes" id="UP000287296">
    <property type="component" value="Unassembled WGS sequence"/>
</dbReference>
<dbReference type="AlphaFoldDB" id="A0A429X8I0"/>
<dbReference type="NCBIfam" id="TIGR02122">
    <property type="entry name" value="TRAP_TAXI"/>
    <property type="match status" value="1"/>
</dbReference>
<dbReference type="OrthoDB" id="9776669at2"/>
<dbReference type="PANTHER" id="PTHR42941">
    <property type="entry name" value="SLL1037 PROTEIN"/>
    <property type="match status" value="1"/>
</dbReference>
<evidence type="ECO:0000313" key="2">
    <source>
        <dbReference type="EMBL" id="RST59676.1"/>
    </source>
</evidence>
<dbReference type="Gene3D" id="3.40.190.10">
    <property type="entry name" value="Periplasmic binding protein-like II"/>
    <property type="match status" value="2"/>
</dbReference>
<comment type="caution">
    <text evidence="2">The sequence shown here is derived from an EMBL/GenBank/DDBJ whole genome shotgun (WGS) entry which is preliminary data.</text>
</comment>
<feature type="signal peptide" evidence="1">
    <location>
        <begin position="1"/>
        <end position="20"/>
    </location>
</feature>
<dbReference type="InterPro" id="IPR011852">
    <property type="entry name" value="TRAP_TAXI"/>
</dbReference>
<reference evidence="2 3" key="1">
    <citation type="submission" date="2018-12" db="EMBL/GenBank/DDBJ databases">
        <authorList>
            <person name="Sun L."/>
            <person name="Chen Z."/>
        </authorList>
    </citation>
    <scope>NUCLEOTIDE SEQUENCE [LARGE SCALE GENOMIC DNA]</scope>
    <source>
        <strain evidence="2 3">LMG 29736</strain>
    </source>
</reference>
<dbReference type="PANTHER" id="PTHR42941:SF1">
    <property type="entry name" value="SLL1037 PROTEIN"/>
    <property type="match status" value="1"/>
</dbReference>
<dbReference type="SUPFAM" id="SSF53850">
    <property type="entry name" value="Periplasmic binding protein-like II"/>
    <property type="match status" value="1"/>
</dbReference>
<gene>
    <name evidence="2" type="ORF">D5F11_011265</name>
</gene>
<organism evidence="2 3">
    <name type="scientific">Siminovitchia terrae</name>
    <name type="common">Bacillus terrae</name>
    <dbReference type="NCBI Taxonomy" id="1914933"/>
    <lineage>
        <taxon>Bacteria</taxon>
        <taxon>Bacillati</taxon>
        <taxon>Bacillota</taxon>
        <taxon>Bacilli</taxon>
        <taxon>Bacillales</taxon>
        <taxon>Bacillaceae</taxon>
        <taxon>Siminovitchia</taxon>
    </lineage>
</organism>
<evidence type="ECO:0000256" key="1">
    <source>
        <dbReference type="SAM" id="SignalP"/>
    </source>
</evidence>
<dbReference type="RefSeq" id="WP_120116517.1">
    <property type="nucleotide sequence ID" value="NZ_BORI01000002.1"/>
</dbReference>
<sequence>MTRKSLAEIALVLVLTLVLAACGGGNDKGKDKAGEGEKGEDYGVKVIRIATGGTGGTYYPLGGDFANFIKKATGIETNAITSSASTENMELIKKGKAEIAFTQMDIATYAIEGTKMFKEKVDNIEGMGVLYPEAIQLVTTEKSGIHSVADLKGKNVSVGESESGTLANAEQILEMYGMSLDDVKASDLSFDDSMAGMQDGTIDAAFITATTPTGAVEGLAATDKVTIVPIDHDKIAALIKKYPYYSKETIKKGTYDAKNDIHTVAVQAMLVVNSDLSDDLVYEMTKAIYENTDKIGHEKGKQISAKHALDRMTIELHPGAKKYFDEKGISAETK</sequence>
<dbReference type="EMBL" id="QYTW02000009">
    <property type="protein sequence ID" value="RST59676.1"/>
    <property type="molecule type" value="Genomic_DNA"/>
</dbReference>
<feature type="chain" id="PRO_5019109261" evidence="1">
    <location>
        <begin position="21"/>
        <end position="334"/>
    </location>
</feature>
<accession>A0A429X8I0</accession>
<name>A0A429X8I0_SIMTE</name>
<dbReference type="PROSITE" id="PS51257">
    <property type="entry name" value="PROKAR_LIPOPROTEIN"/>
    <property type="match status" value="1"/>
</dbReference>
<dbReference type="CDD" id="cd13567">
    <property type="entry name" value="PBP2_TtGluBP"/>
    <property type="match status" value="1"/>
</dbReference>
<proteinExistence type="predicted"/>